<feature type="transmembrane region" description="Helical" evidence="1">
    <location>
        <begin position="53"/>
        <end position="70"/>
    </location>
</feature>
<dbReference type="RefSeq" id="WP_014289149.1">
    <property type="nucleotide sequence ID" value="NC_016645.1"/>
</dbReference>
<dbReference type="AlphaFoldDB" id="G7VHW4"/>
<dbReference type="KEGG" id="pyr:P186_1922"/>
<reference evidence="2 3" key="1">
    <citation type="journal article" date="2012" name="J. Bacteriol.">
        <title>Complete genome sequence of strain 1860, a crenarchaeon of the genus pyrobaculum able to grow with various electron acceptors.</title>
        <authorList>
            <person name="Mardanov A.V."/>
            <person name="Gumerov V.M."/>
            <person name="Slobodkina G.B."/>
            <person name="Beletsky A.V."/>
            <person name="Bonch-Osmolovskaya E.A."/>
            <person name="Ravin N.V."/>
            <person name="Skryabin K.G."/>
        </authorList>
    </citation>
    <scope>NUCLEOTIDE SEQUENCE [LARGE SCALE GENOMIC DNA]</scope>
    <source>
        <strain evidence="2 3">1860</strain>
    </source>
</reference>
<sequence length="296" mass="31713">MEQVSWDVFFQYPFWGSLIAIYVPIKALAAGLVFAASYLAWGGALGASLRRRVFTAVLPLVLVYFALAYLDLATAEYGLEHGDFAMLTRASQVFFTPHFTSFIAVGAWVSAVFTLLALIFGAEALLPAGRRLEPLNSWLLKIAGPPISLVAALYTAFLFLESTARGAFQDPALVVLYFLYMASLGLVGLYVFGGDRQLAKFGVYGMALTVAVLVAGLIAYSMGLYRTDAALAWSLMTTGAAWLLPVKYDVLPGSFWGGFVLMLLATGIGTAASMRNFRGMAAAALALFAAEADEAT</sequence>
<name>G7VHW4_9CREN</name>
<dbReference type="eggNOG" id="arCOG02027">
    <property type="taxonomic scope" value="Archaea"/>
</dbReference>
<keyword evidence="1" id="KW-1133">Transmembrane helix</keyword>
<dbReference type="STRING" id="1104324.P186_1922"/>
<feature type="transmembrane region" description="Helical" evidence="1">
    <location>
        <begin position="204"/>
        <end position="225"/>
    </location>
</feature>
<accession>G7VHW4</accession>
<dbReference type="GeneID" id="11596415"/>
<feature type="transmembrane region" description="Helical" evidence="1">
    <location>
        <begin position="102"/>
        <end position="126"/>
    </location>
</feature>
<feature type="transmembrane region" description="Helical" evidence="1">
    <location>
        <begin position="138"/>
        <end position="160"/>
    </location>
</feature>
<dbReference type="EMBL" id="CP003098">
    <property type="protein sequence ID" value="AET33324.1"/>
    <property type="molecule type" value="Genomic_DNA"/>
</dbReference>
<feature type="transmembrane region" description="Helical" evidence="1">
    <location>
        <begin position="12"/>
        <end position="41"/>
    </location>
</feature>
<organism evidence="2 3">
    <name type="scientific">Pyrobaculum ferrireducens</name>
    <dbReference type="NCBI Taxonomy" id="1104324"/>
    <lineage>
        <taxon>Archaea</taxon>
        <taxon>Thermoproteota</taxon>
        <taxon>Thermoprotei</taxon>
        <taxon>Thermoproteales</taxon>
        <taxon>Thermoproteaceae</taxon>
        <taxon>Pyrobaculum</taxon>
    </lineage>
</organism>
<keyword evidence="1" id="KW-0812">Transmembrane</keyword>
<feature type="transmembrane region" description="Helical" evidence="1">
    <location>
        <begin position="253"/>
        <end position="272"/>
    </location>
</feature>
<evidence type="ECO:0000256" key="1">
    <source>
        <dbReference type="SAM" id="Phobius"/>
    </source>
</evidence>
<keyword evidence="3" id="KW-1185">Reference proteome</keyword>
<dbReference type="HOGENOM" id="CLU_938817_0_0_2"/>
<keyword evidence="1" id="KW-0472">Membrane</keyword>
<proteinExistence type="predicted"/>
<evidence type="ECO:0000313" key="2">
    <source>
        <dbReference type="EMBL" id="AET33324.1"/>
    </source>
</evidence>
<gene>
    <name evidence="2" type="ORF">P186_1922</name>
</gene>
<feature type="transmembrane region" description="Helical" evidence="1">
    <location>
        <begin position="172"/>
        <end position="192"/>
    </location>
</feature>
<dbReference type="BioCyc" id="PSP1104324:GJSN-1880-MONOMER"/>
<evidence type="ECO:0000313" key="3">
    <source>
        <dbReference type="Proteomes" id="UP000005867"/>
    </source>
</evidence>
<dbReference type="Proteomes" id="UP000005867">
    <property type="component" value="Chromosome"/>
</dbReference>
<protein>
    <submittedName>
        <fullName evidence="2">Uncharacterized protein</fullName>
    </submittedName>
</protein>
<dbReference type="Gene3D" id="1.20.1630.10">
    <property type="entry name" value="Formate dehydrogenase/DMSO reductase domain"/>
    <property type="match status" value="1"/>
</dbReference>